<dbReference type="GO" id="GO:0005634">
    <property type="term" value="C:nucleus"/>
    <property type="evidence" value="ECO:0007669"/>
    <property type="project" value="TreeGrafter"/>
</dbReference>
<protein>
    <submittedName>
        <fullName evidence="5">NmrA-like domain-containing protein 1</fullName>
    </submittedName>
</protein>
<dbReference type="Gene3D" id="3.90.25.10">
    <property type="entry name" value="UDP-galactose 4-epimerase, domain 1"/>
    <property type="match status" value="1"/>
</dbReference>
<dbReference type="InterPro" id="IPR051164">
    <property type="entry name" value="NmrA-like_oxidored"/>
</dbReference>
<evidence type="ECO:0000313" key="5">
    <source>
        <dbReference type="EMBL" id="KAK5700086.1"/>
    </source>
</evidence>
<accession>A0AAN8A2H1</accession>
<dbReference type="EMBL" id="JAVRQU010000008">
    <property type="protein sequence ID" value="KAK5700086.1"/>
    <property type="molecule type" value="Genomic_DNA"/>
</dbReference>
<evidence type="ECO:0000259" key="4">
    <source>
        <dbReference type="Pfam" id="PF05368"/>
    </source>
</evidence>
<dbReference type="PANTHER" id="PTHR42748">
    <property type="entry name" value="NITROGEN METABOLITE REPRESSION PROTEIN NMRA FAMILY MEMBER"/>
    <property type="match status" value="1"/>
</dbReference>
<dbReference type="Gene3D" id="3.40.50.720">
    <property type="entry name" value="NAD(P)-binding Rossmann-like Domain"/>
    <property type="match status" value="1"/>
</dbReference>
<gene>
    <name evidence="5" type="primary">NMRAL1</name>
    <name evidence="5" type="ORF">LTR97_006221</name>
</gene>
<reference evidence="5" key="1">
    <citation type="submission" date="2023-08" db="EMBL/GenBank/DDBJ databases">
        <title>Black Yeasts Isolated from many extreme environments.</title>
        <authorList>
            <person name="Coleine C."/>
            <person name="Stajich J.E."/>
            <person name="Selbmann L."/>
        </authorList>
    </citation>
    <scope>NUCLEOTIDE SEQUENCE</scope>
    <source>
        <strain evidence="5">CCFEE 5810</strain>
    </source>
</reference>
<proteinExistence type="inferred from homology"/>
<keyword evidence="3" id="KW-0560">Oxidoreductase</keyword>
<dbReference type="InterPro" id="IPR008030">
    <property type="entry name" value="NmrA-like"/>
</dbReference>
<evidence type="ECO:0000256" key="2">
    <source>
        <dbReference type="ARBA" id="ARBA00022857"/>
    </source>
</evidence>
<dbReference type="SUPFAM" id="SSF51735">
    <property type="entry name" value="NAD(P)-binding Rossmann-fold domains"/>
    <property type="match status" value="1"/>
</dbReference>
<organism evidence="5 6">
    <name type="scientific">Elasticomyces elasticus</name>
    <dbReference type="NCBI Taxonomy" id="574655"/>
    <lineage>
        <taxon>Eukaryota</taxon>
        <taxon>Fungi</taxon>
        <taxon>Dikarya</taxon>
        <taxon>Ascomycota</taxon>
        <taxon>Pezizomycotina</taxon>
        <taxon>Dothideomycetes</taxon>
        <taxon>Dothideomycetidae</taxon>
        <taxon>Mycosphaerellales</taxon>
        <taxon>Teratosphaeriaceae</taxon>
        <taxon>Elasticomyces</taxon>
    </lineage>
</organism>
<evidence type="ECO:0000313" key="6">
    <source>
        <dbReference type="Proteomes" id="UP001310594"/>
    </source>
</evidence>
<comment type="caution">
    <text evidence="5">The sequence shown here is derived from an EMBL/GenBank/DDBJ whole genome shotgun (WGS) entry which is preliminary data.</text>
</comment>
<dbReference type="CDD" id="cd05251">
    <property type="entry name" value="NmrA_like_SDR_a"/>
    <property type="match status" value="1"/>
</dbReference>
<dbReference type="Pfam" id="PF05368">
    <property type="entry name" value="NmrA"/>
    <property type="match status" value="1"/>
</dbReference>
<dbReference type="GO" id="GO:0016491">
    <property type="term" value="F:oxidoreductase activity"/>
    <property type="evidence" value="ECO:0007669"/>
    <property type="project" value="UniProtKB-KW"/>
</dbReference>
<sequence length="312" mass="33714">MSTSFVNETVPTKKLVVVTAATGSQGAPIVRHLLANHSARYNVRAINRDVSKPAARALAELGADVVAADYDNESSLRAAFSGAHVIFANTNYWDTLSYETEVAQGVLIAKVAAAEASLETFIYSGNSDARKLYGGKFQGNLPYNAKAVTLEKLRSQYPDLAKKMSIVILGFYHENWLKYQTVFGPVKQTDGSFRMAMPYSDTDYGIPTVSPKDLGVVVAAIIEGGKKFHGKSIALVSENQTDAERLDIWSKKTGVKAEFKQVTNSEYQARLEAAGFPRAIAASTTELTAMVGEGGNYLEAEGILKARDIITG</sequence>
<dbReference type="PANTHER" id="PTHR42748:SF30">
    <property type="entry name" value="NMRA-LIKE DOMAIN-CONTAINING PROTEIN"/>
    <property type="match status" value="1"/>
</dbReference>
<feature type="domain" description="NmrA-like" evidence="4">
    <location>
        <begin position="12"/>
        <end position="301"/>
    </location>
</feature>
<evidence type="ECO:0000256" key="1">
    <source>
        <dbReference type="ARBA" id="ARBA00006328"/>
    </source>
</evidence>
<dbReference type="InterPro" id="IPR036291">
    <property type="entry name" value="NAD(P)-bd_dom_sf"/>
</dbReference>
<name>A0AAN8A2H1_9PEZI</name>
<dbReference type="AlphaFoldDB" id="A0AAN8A2H1"/>
<dbReference type="Proteomes" id="UP001310594">
    <property type="component" value="Unassembled WGS sequence"/>
</dbReference>
<comment type="similarity">
    <text evidence="1">Belongs to the NmrA-type oxidoreductase family.</text>
</comment>
<keyword evidence="2" id="KW-0521">NADP</keyword>
<evidence type="ECO:0000256" key="3">
    <source>
        <dbReference type="ARBA" id="ARBA00023002"/>
    </source>
</evidence>